<reference evidence="6 7" key="1">
    <citation type="submission" date="2019-09" db="EMBL/GenBank/DDBJ databases">
        <title>Hydrogenophaga aromatica sp. nov., isolated from a para-xylene-degrading enrichment culture.</title>
        <authorList>
            <person name="Tancsics A."/>
            <person name="Banerjee S."/>
        </authorList>
    </citation>
    <scope>NUCLEOTIDE SEQUENCE [LARGE SCALE GENOMIC DNA]</scope>
    <source>
        <strain evidence="6 7">D2P1</strain>
    </source>
</reference>
<evidence type="ECO:0000313" key="6">
    <source>
        <dbReference type="EMBL" id="NWF48283.1"/>
    </source>
</evidence>
<feature type="transmembrane region" description="Helical" evidence="5">
    <location>
        <begin position="12"/>
        <end position="28"/>
    </location>
</feature>
<protein>
    <submittedName>
        <fullName evidence="6">Isoprenylcysteine carboxylmethyltransferase family protein</fullName>
    </submittedName>
</protein>
<dbReference type="RefSeq" id="WP_177138826.1">
    <property type="nucleotide sequence ID" value="NZ_VYGV01000026.1"/>
</dbReference>
<proteinExistence type="predicted"/>
<name>A0A7Y8L0K8_9BURK</name>
<keyword evidence="6" id="KW-0489">Methyltransferase</keyword>
<evidence type="ECO:0000256" key="3">
    <source>
        <dbReference type="ARBA" id="ARBA00022989"/>
    </source>
</evidence>
<dbReference type="GO" id="GO:0032259">
    <property type="term" value="P:methylation"/>
    <property type="evidence" value="ECO:0007669"/>
    <property type="project" value="UniProtKB-KW"/>
</dbReference>
<sequence>MNWLELKLPPPVVALLVAAAMWWLAPMGPRLDSADTLRPWLAMGLVVVGAGFDVTGLVAFLRRHTTINPLRPANASALVTSGIYRVTRNPMYVGLVCFLTAWAVWLGAWLAFAGPVVFVLYITRFQIQPEERVLTTLFGDTYTAYTRRVRRWL</sequence>
<evidence type="ECO:0000256" key="1">
    <source>
        <dbReference type="ARBA" id="ARBA00004127"/>
    </source>
</evidence>
<keyword evidence="6" id="KW-0808">Transferase</keyword>
<dbReference type="GO" id="GO:0008168">
    <property type="term" value="F:methyltransferase activity"/>
    <property type="evidence" value="ECO:0007669"/>
    <property type="project" value="UniProtKB-KW"/>
</dbReference>
<evidence type="ECO:0000256" key="2">
    <source>
        <dbReference type="ARBA" id="ARBA00022692"/>
    </source>
</evidence>
<dbReference type="EMBL" id="VYGV01000026">
    <property type="protein sequence ID" value="NWF48283.1"/>
    <property type="molecule type" value="Genomic_DNA"/>
</dbReference>
<feature type="transmembrane region" description="Helical" evidence="5">
    <location>
        <begin position="40"/>
        <end position="61"/>
    </location>
</feature>
<dbReference type="Proteomes" id="UP000545507">
    <property type="component" value="Unassembled WGS sequence"/>
</dbReference>
<keyword evidence="2 5" id="KW-0812">Transmembrane</keyword>
<dbReference type="InterPro" id="IPR007318">
    <property type="entry name" value="Phopholipid_MeTrfase"/>
</dbReference>
<feature type="transmembrane region" description="Helical" evidence="5">
    <location>
        <begin position="91"/>
        <end position="122"/>
    </location>
</feature>
<evidence type="ECO:0000256" key="5">
    <source>
        <dbReference type="SAM" id="Phobius"/>
    </source>
</evidence>
<keyword evidence="4 5" id="KW-0472">Membrane</keyword>
<accession>A0A7Y8L0K8</accession>
<keyword evidence="7" id="KW-1185">Reference proteome</keyword>
<keyword evidence="3 5" id="KW-1133">Transmembrane helix</keyword>
<evidence type="ECO:0000313" key="7">
    <source>
        <dbReference type="Proteomes" id="UP000545507"/>
    </source>
</evidence>
<dbReference type="PANTHER" id="PTHR12714">
    <property type="entry name" value="PROTEIN-S ISOPRENYLCYSTEINE O-METHYLTRANSFERASE"/>
    <property type="match status" value="1"/>
</dbReference>
<evidence type="ECO:0000256" key="4">
    <source>
        <dbReference type="ARBA" id="ARBA00023136"/>
    </source>
</evidence>
<gene>
    <name evidence="6" type="ORF">F3K02_23960</name>
</gene>
<dbReference type="AlphaFoldDB" id="A0A7Y8L0K8"/>
<comment type="caution">
    <text evidence="6">The sequence shown here is derived from an EMBL/GenBank/DDBJ whole genome shotgun (WGS) entry which is preliminary data.</text>
</comment>
<organism evidence="6 7">
    <name type="scientific">Hydrogenophaga aromaticivorans</name>
    <dbReference type="NCBI Taxonomy" id="2610898"/>
    <lineage>
        <taxon>Bacteria</taxon>
        <taxon>Pseudomonadati</taxon>
        <taxon>Pseudomonadota</taxon>
        <taxon>Betaproteobacteria</taxon>
        <taxon>Burkholderiales</taxon>
        <taxon>Comamonadaceae</taxon>
        <taxon>Hydrogenophaga</taxon>
    </lineage>
</organism>
<dbReference type="PANTHER" id="PTHR12714:SF24">
    <property type="entry name" value="SLR1182 PROTEIN"/>
    <property type="match status" value="1"/>
</dbReference>
<dbReference type="Pfam" id="PF04191">
    <property type="entry name" value="PEMT"/>
    <property type="match status" value="1"/>
</dbReference>
<dbReference type="GO" id="GO:0012505">
    <property type="term" value="C:endomembrane system"/>
    <property type="evidence" value="ECO:0007669"/>
    <property type="project" value="UniProtKB-SubCell"/>
</dbReference>
<dbReference type="Gene3D" id="1.20.120.1630">
    <property type="match status" value="1"/>
</dbReference>
<comment type="subcellular location">
    <subcellularLocation>
        <location evidence="1">Endomembrane system</location>
        <topology evidence="1">Multi-pass membrane protein</topology>
    </subcellularLocation>
</comment>